<dbReference type="InterPro" id="IPR036400">
    <property type="entry name" value="Cyt_B5-like_heme/steroid_sf"/>
</dbReference>
<comment type="subcellular location">
    <subcellularLocation>
        <location evidence="1">Membrane</location>
        <topology evidence="1">Multi-pass membrane protein</topology>
    </subcellularLocation>
</comment>
<keyword evidence="4 8" id="KW-1133">Transmembrane helix</keyword>
<keyword evidence="11" id="KW-1185">Reference proteome</keyword>
<feature type="transmembrane region" description="Helical" evidence="8">
    <location>
        <begin position="301"/>
        <end position="322"/>
    </location>
</feature>
<evidence type="ECO:0000313" key="10">
    <source>
        <dbReference type="EMBL" id="TPX60662.1"/>
    </source>
</evidence>
<evidence type="ECO:0000256" key="6">
    <source>
        <dbReference type="ARBA" id="ARBA00023098"/>
    </source>
</evidence>
<evidence type="ECO:0000313" key="11">
    <source>
        <dbReference type="Proteomes" id="UP000318582"/>
    </source>
</evidence>
<dbReference type="InterPro" id="IPR001199">
    <property type="entry name" value="Cyt_B5-like_heme/steroid-bd"/>
</dbReference>
<keyword evidence="5" id="KW-0560">Oxidoreductase</keyword>
<evidence type="ECO:0000256" key="4">
    <source>
        <dbReference type="ARBA" id="ARBA00022989"/>
    </source>
</evidence>
<evidence type="ECO:0000256" key="5">
    <source>
        <dbReference type="ARBA" id="ARBA00023002"/>
    </source>
</evidence>
<dbReference type="SUPFAM" id="SSF55856">
    <property type="entry name" value="Cytochrome b5-like heme/steroid binding domain"/>
    <property type="match status" value="1"/>
</dbReference>
<name>A0A507E9X8_9FUNG</name>
<sequence>MGQGTVNKVNGVRTFTWEEIEKSVPHKGNATLVGNEPVYTVINDKVYDLSGDFFSWHPGGGVAFSQLGKDATGAFQVFHRDETREILANFYVGDLDKSEAKRDNGSFAKDVQELRDIIQQSGWYASSKLWYARNIAQTMAMWGTAIFLMAKFPDSILAVLTSGLLVAVFWQQCGWLAHDFCHRQVFQSRLWNDVFGYFTGNVCQGFSVAWWKHKHCTHHSVPNVHNGDPDIDTLPFLAWSEHALEGFADFDDGTLAKFFVAYQPLLYFPLLSVARLNWAISSLTWNLGDMRAAGKMFPTRSVAEIATLAVHWGWTLGAPLYFLKPLYALIWFATAQMVCGVLLAAVFSVNHNGMPIYTTEEAKDINFYQLAILTGRDVHTNIFNDWFTGGLNMQIEHHMFPIIPRHNLGKVAPHVEKICKKNGIPYHSTTLATGLYEVVARLATVSKAARKTHVQ</sequence>
<evidence type="ECO:0000256" key="1">
    <source>
        <dbReference type="ARBA" id="ARBA00004141"/>
    </source>
</evidence>
<dbReference type="SMART" id="SM01117">
    <property type="entry name" value="Cyt-b5"/>
    <property type="match status" value="1"/>
</dbReference>
<dbReference type="EMBL" id="QEAQ01000013">
    <property type="protein sequence ID" value="TPX60662.1"/>
    <property type="molecule type" value="Genomic_DNA"/>
</dbReference>
<feature type="transmembrane region" description="Helical" evidence="8">
    <location>
        <begin position="156"/>
        <end position="177"/>
    </location>
</feature>
<dbReference type="InterPro" id="IPR005804">
    <property type="entry name" value="FA_desaturase_dom"/>
</dbReference>
<dbReference type="CDD" id="cd03506">
    <property type="entry name" value="Delta6-FADS-like"/>
    <property type="match status" value="1"/>
</dbReference>
<comment type="caution">
    <text evidence="10">The sequence shown here is derived from an EMBL/GenBank/DDBJ whole genome shotgun (WGS) entry which is preliminary data.</text>
</comment>
<dbReference type="PANTHER" id="PTHR19353">
    <property type="entry name" value="FATTY ACID DESATURASE 2"/>
    <property type="match status" value="1"/>
</dbReference>
<gene>
    <name evidence="10" type="ORF">PhCBS80983_g01612</name>
</gene>
<dbReference type="Gene3D" id="3.10.120.10">
    <property type="entry name" value="Cytochrome b5-like heme/steroid binding domain"/>
    <property type="match status" value="1"/>
</dbReference>
<evidence type="ECO:0000256" key="7">
    <source>
        <dbReference type="ARBA" id="ARBA00023136"/>
    </source>
</evidence>
<feature type="transmembrane region" description="Helical" evidence="8">
    <location>
        <begin position="328"/>
        <end position="349"/>
    </location>
</feature>
<keyword evidence="7 8" id="KW-0472">Membrane</keyword>
<evidence type="ECO:0000256" key="3">
    <source>
        <dbReference type="ARBA" id="ARBA00022692"/>
    </source>
</evidence>
<protein>
    <recommendedName>
        <fullName evidence="9">Cytochrome b5 heme-binding domain-containing protein</fullName>
    </recommendedName>
</protein>
<dbReference type="GO" id="GO:0016020">
    <property type="term" value="C:membrane"/>
    <property type="evidence" value="ECO:0007669"/>
    <property type="project" value="UniProtKB-SubCell"/>
</dbReference>
<dbReference type="GO" id="GO:0016717">
    <property type="term" value="F:oxidoreductase activity, acting on paired donors, with oxidation of a pair of donors resulting in the reduction of molecular oxygen to two molecules of water"/>
    <property type="evidence" value="ECO:0007669"/>
    <property type="project" value="TreeGrafter"/>
</dbReference>
<organism evidence="10 11">
    <name type="scientific">Powellomyces hirtus</name>
    <dbReference type="NCBI Taxonomy" id="109895"/>
    <lineage>
        <taxon>Eukaryota</taxon>
        <taxon>Fungi</taxon>
        <taxon>Fungi incertae sedis</taxon>
        <taxon>Chytridiomycota</taxon>
        <taxon>Chytridiomycota incertae sedis</taxon>
        <taxon>Chytridiomycetes</taxon>
        <taxon>Spizellomycetales</taxon>
        <taxon>Powellomycetaceae</taxon>
        <taxon>Powellomyces</taxon>
    </lineage>
</organism>
<evidence type="ECO:0000256" key="2">
    <source>
        <dbReference type="ARBA" id="ARBA00009295"/>
    </source>
</evidence>
<dbReference type="PANTHER" id="PTHR19353:SF88">
    <property type="entry name" value="DELTA(5) FATTY ACID DESATURASE FAT-4"/>
    <property type="match status" value="1"/>
</dbReference>
<evidence type="ECO:0000256" key="8">
    <source>
        <dbReference type="SAM" id="Phobius"/>
    </source>
</evidence>
<reference evidence="10 11" key="1">
    <citation type="journal article" date="2019" name="Sci. Rep.">
        <title>Comparative genomics of chytrid fungi reveal insights into the obligate biotrophic and pathogenic lifestyle of Synchytrium endobioticum.</title>
        <authorList>
            <person name="van de Vossenberg B.T.L.H."/>
            <person name="Warris S."/>
            <person name="Nguyen H.D.T."/>
            <person name="van Gent-Pelzer M.P.E."/>
            <person name="Joly D.L."/>
            <person name="van de Geest H.C."/>
            <person name="Bonants P.J.M."/>
            <person name="Smith D.S."/>
            <person name="Levesque C.A."/>
            <person name="van der Lee T.A.J."/>
        </authorList>
    </citation>
    <scope>NUCLEOTIDE SEQUENCE [LARGE SCALE GENOMIC DNA]</scope>
    <source>
        <strain evidence="10 11">CBS 809.83</strain>
    </source>
</reference>
<dbReference type="PROSITE" id="PS50255">
    <property type="entry name" value="CYTOCHROME_B5_2"/>
    <property type="match status" value="1"/>
</dbReference>
<keyword evidence="3 8" id="KW-0812">Transmembrane</keyword>
<dbReference type="PIRSF" id="PIRSF015921">
    <property type="entry name" value="FA_sphinglp_des"/>
    <property type="match status" value="1"/>
</dbReference>
<dbReference type="Pfam" id="PF00173">
    <property type="entry name" value="Cyt-b5"/>
    <property type="match status" value="1"/>
</dbReference>
<dbReference type="GO" id="GO:0006629">
    <property type="term" value="P:lipid metabolic process"/>
    <property type="evidence" value="ECO:0007669"/>
    <property type="project" value="UniProtKB-KW"/>
</dbReference>
<dbReference type="InterPro" id="IPR012171">
    <property type="entry name" value="Fatty_acid_desaturase"/>
</dbReference>
<evidence type="ECO:0000259" key="9">
    <source>
        <dbReference type="PROSITE" id="PS50255"/>
    </source>
</evidence>
<dbReference type="Proteomes" id="UP000318582">
    <property type="component" value="Unassembled WGS sequence"/>
</dbReference>
<accession>A0A507E9X8</accession>
<comment type="similarity">
    <text evidence="2">Belongs to the fatty acid desaturase type 1 family.</text>
</comment>
<dbReference type="STRING" id="109895.A0A507E9X8"/>
<feature type="domain" description="Cytochrome b5 heme-binding" evidence="9">
    <location>
        <begin position="12"/>
        <end position="96"/>
    </location>
</feature>
<dbReference type="Pfam" id="PF00487">
    <property type="entry name" value="FA_desaturase"/>
    <property type="match status" value="1"/>
</dbReference>
<dbReference type="AlphaFoldDB" id="A0A507E9X8"/>
<proteinExistence type="inferred from homology"/>
<keyword evidence="6" id="KW-0443">Lipid metabolism</keyword>